<dbReference type="PANTHER" id="PTHR36922">
    <property type="entry name" value="BLL2446 PROTEIN"/>
    <property type="match status" value="1"/>
</dbReference>
<dbReference type="InterPro" id="IPR018531">
    <property type="entry name" value="DUF1993"/>
</dbReference>
<keyword evidence="2" id="KW-1185">Reference proteome</keyword>
<protein>
    <submittedName>
        <fullName evidence="1">Uncharacterized protein</fullName>
    </submittedName>
</protein>
<dbReference type="AlphaFoldDB" id="A0A157ZKJ8"/>
<sequence length="54" mass="6054">MSWVRGKLTGKNYLPQIVIPNVYFHVAMDYAILRISGVDVGERDFIGPVNAFNA</sequence>
<dbReference type="InterPro" id="IPR034660">
    <property type="entry name" value="DinB/YfiT-like"/>
</dbReference>
<gene>
    <name evidence="1" type="ORF">AWB78_00672</name>
</gene>
<accession>A0A157ZKJ8</accession>
<evidence type="ECO:0000313" key="1">
    <source>
        <dbReference type="EMBL" id="SAK46011.1"/>
    </source>
</evidence>
<dbReference type="Gene3D" id="1.20.120.450">
    <property type="entry name" value="dinb family like domain"/>
    <property type="match status" value="1"/>
</dbReference>
<proteinExistence type="predicted"/>
<comment type="caution">
    <text evidence="1">The sequence shown here is derived from an EMBL/GenBank/DDBJ whole genome shotgun (WGS) entry which is preliminary data.</text>
</comment>
<dbReference type="PANTHER" id="PTHR36922:SF1">
    <property type="entry name" value="DUF1993 DOMAIN-CONTAINING PROTEIN"/>
    <property type="match status" value="1"/>
</dbReference>
<reference evidence="1" key="1">
    <citation type="submission" date="2016-01" db="EMBL/GenBank/DDBJ databases">
        <authorList>
            <person name="Peeters C."/>
        </authorList>
    </citation>
    <scope>NUCLEOTIDE SEQUENCE</scope>
    <source>
        <strain evidence="1">LMG 29321</strain>
    </source>
</reference>
<dbReference type="SUPFAM" id="SSF109854">
    <property type="entry name" value="DinB/YfiT-like putative metalloenzymes"/>
    <property type="match status" value="1"/>
</dbReference>
<dbReference type="EMBL" id="FCOX02000002">
    <property type="protein sequence ID" value="SAK46011.1"/>
    <property type="molecule type" value="Genomic_DNA"/>
</dbReference>
<dbReference type="Proteomes" id="UP000071859">
    <property type="component" value="Unassembled WGS sequence"/>
</dbReference>
<name>A0A157ZKJ8_9BURK</name>
<organism evidence="1 2">
    <name type="scientific">Caballeronia calidae</name>
    <dbReference type="NCBI Taxonomy" id="1777139"/>
    <lineage>
        <taxon>Bacteria</taxon>
        <taxon>Pseudomonadati</taxon>
        <taxon>Pseudomonadota</taxon>
        <taxon>Betaproteobacteria</taxon>
        <taxon>Burkholderiales</taxon>
        <taxon>Burkholderiaceae</taxon>
        <taxon>Caballeronia</taxon>
    </lineage>
</organism>
<evidence type="ECO:0000313" key="2">
    <source>
        <dbReference type="Proteomes" id="UP000071859"/>
    </source>
</evidence>
<dbReference type="Pfam" id="PF09351">
    <property type="entry name" value="DUF1993"/>
    <property type="match status" value="1"/>
</dbReference>